<name>A0A9D1S0V8_9MICC</name>
<feature type="non-terminal residue" evidence="1">
    <location>
        <position position="1"/>
    </location>
</feature>
<dbReference type="Proteomes" id="UP000824151">
    <property type="component" value="Unassembled WGS sequence"/>
</dbReference>
<dbReference type="AlphaFoldDB" id="A0A9D1S0V8"/>
<evidence type="ECO:0000313" key="2">
    <source>
        <dbReference type="Proteomes" id="UP000824151"/>
    </source>
</evidence>
<proteinExistence type="predicted"/>
<protein>
    <submittedName>
        <fullName evidence="1">Uncharacterized protein</fullName>
    </submittedName>
</protein>
<sequence>PSYATPLDGPEPSGIAALAAAVQVAEALQLSGELVVNGQQPPEPHELLHHLDLLAPEAPGAVGASLRVARQVAASSPAFRVAGATSGALAEVRRAAAVYAVPVEPVEASAVREEAPEPGHELQLSVCLSGPQQRLCKPPVASLEEALTGI</sequence>
<dbReference type="EMBL" id="DXGD01000059">
    <property type="protein sequence ID" value="HIW98810.1"/>
    <property type="molecule type" value="Genomic_DNA"/>
</dbReference>
<gene>
    <name evidence="1" type="ORF">H9871_01570</name>
</gene>
<reference evidence="1" key="1">
    <citation type="journal article" date="2021" name="PeerJ">
        <title>Extensive microbial diversity within the chicken gut microbiome revealed by metagenomics and culture.</title>
        <authorList>
            <person name="Gilroy R."/>
            <person name="Ravi A."/>
            <person name="Getino M."/>
            <person name="Pursley I."/>
            <person name="Horton D.L."/>
            <person name="Alikhan N.F."/>
            <person name="Baker D."/>
            <person name="Gharbi K."/>
            <person name="Hall N."/>
            <person name="Watson M."/>
            <person name="Adriaenssens E.M."/>
            <person name="Foster-Nyarko E."/>
            <person name="Jarju S."/>
            <person name="Secka A."/>
            <person name="Antonio M."/>
            <person name="Oren A."/>
            <person name="Chaudhuri R.R."/>
            <person name="La Ragione R."/>
            <person name="Hildebrand F."/>
            <person name="Pallen M.J."/>
        </authorList>
    </citation>
    <scope>NUCLEOTIDE SEQUENCE</scope>
    <source>
        <strain evidence="1">ChiHejej3B27-3195</strain>
    </source>
</reference>
<evidence type="ECO:0000313" key="1">
    <source>
        <dbReference type="EMBL" id="HIW98810.1"/>
    </source>
</evidence>
<accession>A0A9D1S0V8</accession>
<organism evidence="1 2">
    <name type="scientific">Candidatus Nesterenkonia stercoripullorum</name>
    <dbReference type="NCBI Taxonomy" id="2838701"/>
    <lineage>
        <taxon>Bacteria</taxon>
        <taxon>Bacillati</taxon>
        <taxon>Actinomycetota</taxon>
        <taxon>Actinomycetes</taxon>
        <taxon>Micrococcales</taxon>
        <taxon>Micrococcaceae</taxon>
        <taxon>Nesterenkonia</taxon>
    </lineage>
</organism>
<reference evidence="1" key="2">
    <citation type="submission" date="2021-04" db="EMBL/GenBank/DDBJ databases">
        <authorList>
            <person name="Gilroy R."/>
        </authorList>
    </citation>
    <scope>NUCLEOTIDE SEQUENCE</scope>
    <source>
        <strain evidence="1">ChiHejej3B27-3195</strain>
    </source>
</reference>
<comment type="caution">
    <text evidence="1">The sequence shown here is derived from an EMBL/GenBank/DDBJ whole genome shotgun (WGS) entry which is preliminary data.</text>
</comment>